<name>A0A9P4JBG3_9PEZI</name>
<dbReference type="SUPFAM" id="SSF63411">
    <property type="entry name" value="LuxS/MPP-like metallohydrolase"/>
    <property type="match status" value="4"/>
</dbReference>
<evidence type="ECO:0000256" key="1">
    <source>
        <dbReference type="SAM" id="Coils"/>
    </source>
</evidence>
<evidence type="ECO:0000313" key="5">
    <source>
        <dbReference type="Proteomes" id="UP000799439"/>
    </source>
</evidence>
<dbReference type="FunFam" id="3.30.830.10:FF:000015">
    <property type="entry name" value="Putative zinc metalloprotease"/>
    <property type="match status" value="1"/>
</dbReference>
<dbReference type="Gene3D" id="3.30.830.10">
    <property type="entry name" value="Metalloenzyme, LuxS/M16 peptidase-like"/>
    <property type="match status" value="4"/>
</dbReference>
<dbReference type="GO" id="GO:0046872">
    <property type="term" value="F:metal ion binding"/>
    <property type="evidence" value="ECO:0007669"/>
    <property type="project" value="InterPro"/>
</dbReference>
<comment type="caution">
    <text evidence="4">The sequence shown here is derived from an EMBL/GenBank/DDBJ whole genome shotgun (WGS) entry which is preliminary data.</text>
</comment>
<keyword evidence="5" id="KW-1185">Reference proteome</keyword>
<dbReference type="PANTHER" id="PTHR43016:SF16">
    <property type="entry name" value="METALLOPROTEASE, PUTATIVE (AFU_ORTHOLOGUE AFUA_4G07610)-RELATED"/>
    <property type="match status" value="1"/>
</dbReference>
<protein>
    <recommendedName>
        <fullName evidence="3">Peptidase M16 C-terminal domain-containing protein</fullName>
    </recommendedName>
</protein>
<dbReference type="Proteomes" id="UP000799439">
    <property type="component" value="Unassembled WGS sequence"/>
</dbReference>
<dbReference type="OrthoDB" id="4953at2759"/>
<dbReference type="Pfam" id="PF05193">
    <property type="entry name" value="Peptidase_M16_C"/>
    <property type="match status" value="1"/>
</dbReference>
<feature type="domain" description="Peptidase M16 C-terminal" evidence="3">
    <location>
        <begin position="194"/>
        <end position="375"/>
    </location>
</feature>
<feature type="region of interest" description="Disordered" evidence="2">
    <location>
        <begin position="1006"/>
        <end position="1052"/>
    </location>
</feature>
<evidence type="ECO:0000256" key="2">
    <source>
        <dbReference type="SAM" id="MobiDB-lite"/>
    </source>
</evidence>
<feature type="coiled-coil region" evidence="1">
    <location>
        <begin position="456"/>
        <end position="496"/>
    </location>
</feature>
<organism evidence="4 5">
    <name type="scientific">Myriangium duriaei CBS 260.36</name>
    <dbReference type="NCBI Taxonomy" id="1168546"/>
    <lineage>
        <taxon>Eukaryota</taxon>
        <taxon>Fungi</taxon>
        <taxon>Dikarya</taxon>
        <taxon>Ascomycota</taxon>
        <taxon>Pezizomycotina</taxon>
        <taxon>Dothideomycetes</taxon>
        <taxon>Dothideomycetidae</taxon>
        <taxon>Myriangiales</taxon>
        <taxon>Myriangiaceae</taxon>
        <taxon>Myriangium</taxon>
    </lineage>
</organism>
<dbReference type="InterPro" id="IPR007863">
    <property type="entry name" value="Peptidase_M16_C"/>
</dbReference>
<feature type="compositionally biased region" description="Acidic residues" evidence="2">
    <location>
        <begin position="1007"/>
        <end position="1052"/>
    </location>
</feature>
<dbReference type="EMBL" id="ML996081">
    <property type="protein sequence ID" value="KAF2156992.1"/>
    <property type="molecule type" value="Genomic_DNA"/>
</dbReference>
<evidence type="ECO:0000313" key="4">
    <source>
        <dbReference type="EMBL" id="KAF2156992.1"/>
    </source>
</evidence>
<gene>
    <name evidence="4" type="ORF">K461DRAFT_317161</name>
</gene>
<accession>A0A9P4JBG3</accession>
<keyword evidence="1" id="KW-0175">Coiled coil</keyword>
<sequence>MTGSYFQRVQQFKLDYAPITVTQYESSRTGMRVALASQEGPKVYGYFALATEIHDDSGSPHTLEHLCFMGSKSYRYKGVLDKLATRAYSNTNAWTANDHTAYTLETAGWEGFAQILPVYLEHVLLPTLTDAGCYTEVHHVDGTGNDAGVVYSEMQALENQQGSLMQLESMRLIYPEGNGFRYETGGMMDNLRVLTAERIRRFHRDMYQPRNLSVVLIGQIDHPQLLSILDKFESSILSDIPSVETPFKRPWVESDKTPPIAKTIIKRVEFPEEDESTGEIQIDFLGPDCNDILQNAAIRILLMYLTESSASVLENTLVEREQLCSAVYYAVYTKTDLSITCNLAAVRTSKLEEVEKRFFQVLRETASKELDMSYLHDCMKRSKRQQIYRCETHADTLSTDLIEDHIFGNRDGTDLRHLENFNEMDVLERWTDTQWRDFLRKWISEANHVSILGVPSKKLSDKVKAEETARVEAQQKKLGEEGLQRLAQKLEDAKAENDRPIPDSVLAQFKVPDTSSIHFIHTTSARAGLAKKMGRLENDIQKRIDTDDSDLPLFMHFEHIPSQFVRIKLCMGTGAVPTHLKPLLPLYMMNFFATPIKRDGKTIGFEQVVMDLERDTVGFGLRSGPSNTELLQVHFEVEPDKYATAVAWIKTMLYDFVFDEERLQASLTKILADIPDEKRDGSSMSSSVQNVVEFTRESSIKACDTLVKSKYLRRMKAAMRKDPNFVISRLQEIVDTMHQTDNYRIYVAADLEKLESPVSTWNSFLADLDATRPLRPLDDVKTMLTESGRNPGSNALIVPLPAVDSAYGRFSIRGPDSYDHPDLPAVLVAEAYLDAVEGPLWVAVRGSGLAYGAGFRRSIASGMLTLTFYRSPECFGAYLASKDQIEGLASGKIPLDKLALEGAISTIVQGYADEQPTAASAASVSFSNQVVRGIGKDWNDEMLKKVRDVSADQVKEMLNKYFTKVFDPAQSNLFITCAKIMEENLVSKFTQAGYKPQVLPLSHFEDDYGLEPVEGEDELSDDDDDDDDDDEEDGSDGGSDDEDGDDQGPDNE</sequence>
<reference evidence="4" key="1">
    <citation type="journal article" date="2020" name="Stud. Mycol.">
        <title>101 Dothideomycetes genomes: a test case for predicting lifestyles and emergence of pathogens.</title>
        <authorList>
            <person name="Haridas S."/>
            <person name="Albert R."/>
            <person name="Binder M."/>
            <person name="Bloem J."/>
            <person name="Labutti K."/>
            <person name="Salamov A."/>
            <person name="Andreopoulos B."/>
            <person name="Baker S."/>
            <person name="Barry K."/>
            <person name="Bills G."/>
            <person name="Bluhm B."/>
            <person name="Cannon C."/>
            <person name="Castanera R."/>
            <person name="Culley D."/>
            <person name="Daum C."/>
            <person name="Ezra D."/>
            <person name="Gonzalez J."/>
            <person name="Henrissat B."/>
            <person name="Kuo A."/>
            <person name="Liang C."/>
            <person name="Lipzen A."/>
            <person name="Lutzoni F."/>
            <person name="Magnuson J."/>
            <person name="Mondo S."/>
            <person name="Nolan M."/>
            <person name="Ohm R."/>
            <person name="Pangilinan J."/>
            <person name="Park H.-J."/>
            <person name="Ramirez L."/>
            <person name="Alfaro M."/>
            <person name="Sun H."/>
            <person name="Tritt A."/>
            <person name="Yoshinaga Y."/>
            <person name="Zwiers L.-H."/>
            <person name="Turgeon B."/>
            <person name="Goodwin S."/>
            <person name="Spatafora J."/>
            <person name="Crous P."/>
            <person name="Grigoriev I."/>
        </authorList>
    </citation>
    <scope>NUCLEOTIDE SEQUENCE</scope>
    <source>
        <strain evidence="4">CBS 260.36</strain>
    </source>
</reference>
<proteinExistence type="predicted"/>
<dbReference type="InterPro" id="IPR011249">
    <property type="entry name" value="Metalloenz_LuxS/M16"/>
</dbReference>
<dbReference type="FunFam" id="3.30.830.10:FF:000031">
    <property type="entry name" value="Putative zinc metalloprotease"/>
    <property type="match status" value="1"/>
</dbReference>
<dbReference type="PANTHER" id="PTHR43016">
    <property type="entry name" value="PRESEQUENCE PROTEASE"/>
    <property type="match status" value="1"/>
</dbReference>
<dbReference type="AlphaFoldDB" id="A0A9P4JBG3"/>
<evidence type="ECO:0000259" key="3">
    <source>
        <dbReference type="Pfam" id="PF05193"/>
    </source>
</evidence>